<dbReference type="PANTHER" id="PTHR19288">
    <property type="entry name" value="4-NITROPHENYLPHOSPHATASE-RELATED"/>
    <property type="match status" value="1"/>
</dbReference>
<dbReference type="Gene3D" id="3.40.50.1000">
    <property type="entry name" value="HAD superfamily/HAD-like"/>
    <property type="match status" value="1"/>
</dbReference>
<gene>
    <name evidence="1" type="ORF">IAB51_08610</name>
</gene>
<dbReference type="SUPFAM" id="SSF56784">
    <property type="entry name" value="HAD-like"/>
    <property type="match status" value="1"/>
</dbReference>
<dbReference type="EMBL" id="DVJP01000054">
    <property type="protein sequence ID" value="HIS76855.1"/>
    <property type="molecule type" value="Genomic_DNA"/>
</dbReference>
<dbReference type="PANTHER" id="PTHR19288:SF25">
    <property type="entry name" value="PHOSPHATIDYLGLYCEROPHOSPHATASE GEP4, MITOCHONDRIAL"/>
    <property type="match status" value="1"/>
</dbReference>
<dbReference type="CDD" id="cd16416">
    <property type="entry name" value="HAD_BsYqeG-like"/>
    <property type="match status" value="1"/>
</dbReference>
<sequence length="174" mass="19685">MEGGTGMPLFLPKEMAKHVTDLSPKFFVSRGVKAVVLDVDNTLTTHGNPVPAQGVPEWISQMQAAGLCLTILSNNYRERVEPFARKLGLDFISMACKPLTFGLTRACRRYGLKPRQVCLIGDQIFTDIVGGNLKGVLTVLVEPYELEHKWSFRLKRRLERPIIRRYRQKKGESL</sequence>
<accession>A0A9D1FPA2</accession>
<dbReference type="NCBIfam" id="TIGR01668">
    <property type="entry name" value="YqeG_hyp_ppase"/>
    <property type="match status" value="1"/>
</dbReference>
<dbReference type="InterPro" id="IPR036412">
    <property type="entry name" value="HAD-like_sf"/>
</dbReference>
<dbReference type="NCBIfam" id="TIGR01662">
    <property type="entry name" value="HAD-SF-IIIA"/>
    <property type="match status" value="1"/>
</dbReference>
<dbReference type="Pfam" id="PF00702">
    <property type="entry name" value="Hydrolase"/>
    <property type="match status" value="1"/>
</dbReference>
<dbReference type="InterPro" id="IPR023214">
    <property type="entry name" value="HAD_sf"/>
</dbReference>
<protein>
    <submittedName>
        <fullName evidence="1">YqeG family HAD IIIA-type phosphatase</fullName>
    </submittedName>
</protein>
<dbReference type="AlphaFoldDB" id="A0A9D1FPA2"/>
<comment type="caution">
    <text evidence="1">The sequence shown here is derived from an EMBL/GenBank/DDBJ whole genome shotgun (WGS) entry which is preliminary data.</text>
</comment>
<evidence type="ECO:0000313" key="2">
    <source>
        <dbReference type="Proteomes" id="UP000824002"/>
    </source>
</evidence>
<dbReference type="Proteomes" id="UP000824002">
    <property type="component" value="Unassembled WGS sequence"/>
</dbReference>
<evidence type="ECO:0000313" key="1">
    <source>
        <dbReference type="EMBL" id="HIS76855.1"/>
    </source>
</evidence>
<dbReference type="InterPro" id="IPR006549">
    <property type="entry name" value="HAD-SF_hydro_IIIA"/>
</dbReference>
<dbReference type="GO" id="GO:0005737">
    <property type="term" value="C:cytoplasm"/>
    <property type="evidence" value="ECO:0007669"/>
    <property type="project" value="TreeGrafter"/>
</dbReference>
<dbReference type="GO" id="GO:0008962">
    <property type="term" value="F:phosphatidylglycerophosphatase activity"/>
    <property type="evidence" value="ECO:0007669"/>
    <property type="project" value="InterPro"/>
</dbReference>
<organism evidence="1 2">
    <name type="scientific">Candidatus Merdivicinus excrementipullorum</name>
    <dbReference type="NCBI Taxonomy" id="2840867"/>
    <lineage>
        <taxon>Bacteria</taxon>
        <taxon>Bacillati</taxon>
        <taxon>Bacillota</taxon>
        <taxon>Clostridia</taxon>
        <taxon>Eubacteriales</taxon>
        <taxon>Oscillospiraceae</taxon>
        <taxon>Oscillospiraceae incertae sedis</taxon>
        <taxon>Candidatus Merdivicinus</taxon>
    </lineage>
</organism>
<name>A0A9D1FPA2_9FIRM</name>
<reference evidence="1" key="2">
    <citation type="journal article" date="2021" name="PeerJ">
        <title>Extensive microbial diversity within the chicken gut microbiome revealed by metagenomics and culture.</title>
        <authorList>
            <person name="Gilroy R."/>
            <person name="Ravi A."/>
            <person name="Getino M."/>
            <person name="Pursley I."/>
            <person name="Horton D.L."/>
            <person name="Alikhan N.F."/>
            <person name="Baker D."/>
            <person name="Gharbi K."/>
            <person name="Hall N."/>
            <person name="Watson M."/>
            <person name="Adriaenssens E.M."/>
            <person name="Foster-Nyarko E."/>
            <person name="Jarju S."/>
            <person name="Secka A."/>
            <person name="Antonio M."/>
            <person name="Oren A."/>
            <person name="Chaudhuri R.R."/>
            <person name="La Ragione R."/>
            <person name="Hildebrand F."/>
            <person name="Pallen M.J."/>
        </authorList>
    </citation>
    <scope>NUCLEOTIDE SEQUENCE</scope>
    <source>
        <strain evidence="1">CHK199-13235</strain>
    </source>
</reference>
<dbReference type="InterPro" id="IPR010021">
    <property type="entry name" value="PGPP1/Gep4"/>
</dbReference>
<proteinExistence type="predicted"/>
<reference evidence="1" key="1">
    <citation type="submission" date="2020-10" db="EMBL/GenBank/DDBJ databases">
        <authorList>
            <person name="Gilroy R."/>
        </authorList>
    </citation>
    <scope>NUCLEOTIDE SEQUENCE</scope>
    <source>
        <strain evidence="1">CHK199-13235</strain>
    </source>
</reference>